<dbReference type="Gene3D" id="2.30.180.10">
    <property type="entry name" value="FAS1 domain"/>
    <property type="match status" value="1"/>
</dbReference>
<feature type="repeat" description="PPR" evidence="4">
    <location>
        <begin position="202"/>
        <end position="236"/>
    </location>
</feature>
<feature type="repeat" description="PPR" evidence="4">
    <location>
        <begin position="412"/>
        <end position="446"/>
    </location>
</feature>
<dbReference type="InterPro" id="IPR002885">
    <property type="entry name" value="PPR_rpt"/>
</dbReference>
<dbReference type="Pfam" id="PF13041">
    <property type="entry name" value="PPR_2"/>
    <property type="match status" value="4"/>
</dbReference>
<feature type="repeat" description="PPR" evidence="4">
    <location>
        <begin position="97"/>
        <end position="131"/>
    </location>
</feature>
<dbReference type="ExpressionAtlas" id="A5BF28">
    <property type="expression patterns" value="baseline and differential"/>
</dbReference>
<dbReference type="InterPro" id="IPR036378">
    <property type="entry name" value="FAS1_dom_sf"/>
</dbReference>
<feature type="repeat" description="PPR" evidence="4">
    <location>
        <begin position="342"/>
        <end position="376"/>
    </location>
</feature>
<feature type="repeat" description="PPR" evidence="4">
    <location>
        <begin position="132"/>
        <end position="166"/>
    </location>
</feature>
<dbReference type="SMART" id="SM00554">
    <property type="entry name" value="FAS1"/>
    <property type="match status" value="2"/>
</dbReference>
<dbReference type="NCBIfam" id="TIGR00756">
    <property type="entry name" value="PPR"/>
    <property type="match status" value="11"/>
</dbReference>
<feature type="repeat" description="PPR" evidence="4">
    <location>
        <begin position="272"/>
        <end position="306"/>
    </location>
</feature>
<dbReference type="InterPro" id="IPR000782">
    <property type="entry name" value="FAS1_domain"/>
</dbReference>
<sequence>MAFSVGGSLRGRGWKYGSGFVDGIFPVMSPIAQQILDFVQKEERSNRIWGSLDSLSPNHTTWDDIINVAVQLRLNKQWDAIVLICGWILYRSSFHPDVICYNLLIDAYGQKSLYKKAESTYLELLEARCVPTEDTYALLLKAYCTSGLLEKAEAVFAEMRKYGFPPSAVVYNAYIDGLMKGGDTQKAVEIFERMKRDRCQPSTATYTMLINLYGKASKSYMALKVFHEMRSQKCKPNICTFTALVNAFAREGLCEKAEEIFEQLQEAGLEPDVYAYNALMEAYSRAGFPYGAAEIFSLMQHMGCEPDRASYNIMVDAYGRAGLHEDAQAVFEVMKRLGITPTMKSHMLLLSAYSRAGKVAKCEEIVNQMHKSGIKPDTFVLNSMLNLYGRLGQFEKMEEVLTAMEKGPYPADISTYNILINIYGRAGFFARMEELFRSLPARNLIPDVVTWTSRIGAYSRRKQYNRCLEVFEEMIDAGCYPDGGTAKNVLLKVAIFMASFLVGSASPSPFSPTAPILGSILRSLGFRELSVAAYSLTESPWSGGPYTIFAPTDAAISVCGSCSVSRILQEHTLPGIFSVNYLRTLAFGTKLETMVPGRCITITSDLLNGTKVFLGGAEIDRPNLFNNGFVVVHGLSGFVSHLSPFSCILGPAHPVPAFSVMRLMLRDASMRLRISGYSVLALALRVKYAELAGLQNVTVFGVDDAAIFAGGQAYVRDVRFHIVPNRLLMASDLEEMPAATVLPTLERNQTLVVTTAGGGGVLEPMRINHVRITSPNVVHNLKIVVHGLSKPFPHLNDPPVAQASSCEIEGSMDGYESCALAPTLEIKSTAEIDDDHGF</sequence>
<dbReference type="Pfam" id="PF02469">
    <property type="entry name" value="Fasciclin"/>
    <property type="match status" value="1"/>
</dbReference>
<dbReference type="SUPFAM" id="SSF48452">
    <property type="entry name" value="TPR-like"/>
    <property type="match status" value="1"/>
</dbReference>
<dbReference type="PROSITE" id="PS51375">
    <property type="entry name" value="PPR"/>
    <property type="match status" value="11"/>
</dbReference>
<comment type="similarity">
    <text evidence="1">Belongs to the PPR family. P subfamily.</text>
</comment>
<evidence type="ECO:0000256" key="3">
    <source>
        <dbReference type="ARBA" id="ARBA00022737"/>
    </source>
</evidence>
<evidence type="ECO:0000313" key="6">
    <source>
        <dbReference type="EMBL" id="CAN70089.1"/>
    </source>
</evidence>
<protein>
    <recommendedName>
        <fullName evidence="5">FAS1 domain-containing protein</fullName>
    </recommendedName>
</protein>
<feature type="repeat" description="PPR" evidence="4">
    <location>
        <begin position="307"/>
        <end position="341"/>
    </location>
</feature>
<dbReference type="Pfam" id="PF13812">
    <property type="entry name" value="PPR_3"/>
    <property type="match status" value="2"/>
</dbReference>
<dbReference type="AlphaFoldDB" id="A5BF28"/>
<feature type="domain" description="FAS1" evidence="5">
    <location>
        <begin position="698"/>
        <end position="795"/>
    </location>
</feature>
<dbReference type="SUPFAM" id="SSF82153">
    <property type="entry name" value="FAS1 domain"/>
    <property type="match status" value="2"/>
</dbReference>
<gene>
    <name evidence="6" type="ORF">VITISV_038171</name>
</gene>
<feature type="repeat" description="PPR" evidence="4">
    <location>
        <begin position="447"/>
        <end position="481"/>
    </location>
</feature>
<dbReference type="PANTHER" id="PTHR47447">
    <property type="entry name" value="OS03G0856100 PROTEIN"/>
    <property type="match status" value="1"/>
</dbReference>
<feature type="repeat" description="PPR" evidence="4">
    <location>
        <begin position="237"/>
        <end position="271"/>
    </location>
</feature>
<dbReference type="Gene3D" id="1.25.40.10">
    <property type="entry name" value="Tetratricopeptide repeat domain"/>
    <property type="match status" value="4"/>
</dbReference>
<evidence type="ECO:0000256" key="4">
    <source>
        <dbReference type="PROSITE-ProRule" id="PRU00708"/>
    </source>
</evidence>
<dbReference type="EMBL" id="AM457256">
    <property type="protein sequence ID" value="CAN70089.1"/>
    <property type="molecule type" value="Genomic_DNA"/>
</dbReference>
<proteinExistence type="inferred from homology"/>
<evidence type="ECO:0000259" key="5">
    <source>
        <dbReference type="SMART" id="SM00554"/>
    </source>
</evidence>
<dbReference type="PANTHER" id="PTHR47447:SF17">
    <property type="entry name" value="OS12G0638900 PROTEIN"/>
    <property type="match status" value="1"/>
</dbReference>
<evidence type="ECO:0000256" key="2">
    <source>
        <dbReference type="ARBA" id="ARBA00007843"/>
    </source>
</evidence>
<dbReference type="InterPro" id="IPR011990">
    <property type="entry name" value="TPR-like_helical_dom_sf"/>
</dbReference>
<keyword evidence="3" id="KW-0677">Repeat</keyword>
<feature type="domain" description="FAS1" evidence="5">
    <location>
        <begin position="547"/>
        <end position="642"/>
    </location>
</feature>
<reference evidence="6" key="1">
    <citation type="journal article" date="2007" name="PLoS ONE">
        <title>The first genome sequence of an elite grapevine cultivar (Pinot noir Vitis vinifera L.): coping with a highly heterozygous genome.</title>
        <authorList>
            <person name="Velasco R."/>
            <person name="Zharkikh A."/>
            <person name="Troggio M."/>
            <person name="Cartwright D.A."/>
            <person name="Cestaro A."/>
            <person name="Pruss D."/>
            <person name="Pindo M."/>
            <person name="FitzGerald L.M."/>
            <person name="Vezzulli S."/>
            <person name="Reid J."/>
            <person name="Malacarne G."/>
            <person name="Iliev D."/>
            <person name="Coppola G."/>
            <person name="Wardell B."/>
            <person name="Micheletti D."/>
            <person name="Macalma T."/>
            <person name="Facci M."/>
            <person name="Mitchell J.T."/>
            <person name="Perazzolli M."/>
            <person name="Eldredge G."/>
            <person name="Gatto P."/>
            <person name="Oyzerski R."/>
            <person name="Moretto M."/>
            <person name="Gutin N."/>
            <person name="Stefanini M."/>
            <person name="Chen Y."/>
            <person name="Segala C."/>
            <person name="Davenport C."/>
            <person name="Dematte L."/>
            <person name="Mraz A."/>
            <person name="Battilana J."/>
            <person name="Stormo K."/>
            <person name="Costa F."/>
            <person name="Tao Q."/>
            <person name="Si-Ammour A."/>
            <person name="Harkins T."/>
            <person name="Lackey A."/>
            <person name="Perbost C."/>
            <person name="Taillon B."/>
            <person name="Stella A."/>
            <person name="Solovyev V."/>
            <person name="Fawcett J.A."/>
            <person name="Sterck L."/>
            <person name="Vandepoele K."/>
            <person name="Grando S.M."/>
            <person name="Toppo S."/>
            <person name="Moser C."/>
            <person name="Lanchbury J."/>
            <person name="Bogden R."/>
            <person name="Skolnick M."/>
            <person name="Sgaramella V."/>
            <person name="Bhatnagar S.K."/>
            <person name="Fontana P."/>
            <person name="Gutin A."/>
            <person name="Van de Peer Y."/>
            <person name="Salamini F."/>
            <person name="Viola R."/>
        </authorList>
    </citation>
    <scope>NUCLEOTIDE SEQUENCE</scope>
</reference>
<comment type="similarity">
    <text evidence="2">Belongs to the fasciclin-like AGP family.</text>
</comment>
<dbReference type="Pfam" id="PF01535">
    <property type="entry name" value="PPR"/>
    <property type="match status" value="1"/>
</dbReference>
<accession>A5BF28</accession>
<feature type="repeat" description="PPR" evidence="4">
    <location>
        <begin position="167"/>
        <end position="201"/>
    </location>
</feature>
<evidence type="ECO:0000256" key="1">
    <source>
        <dbReference type="ARBA" id="ARBA00007626"/>
    </source>
</evidence>
<name>A5BF28_VITVI</name>
<feature type="repeat" description="PPR" evidence="4">
    <location>
        <begin position="377"/>
        <end position="411"/>
    </location>
</feature>
<organism evidence="6">
    <name type="scientific">Vitis vinifera</name>
    <name type="common">Grape</name>
    <dbReference type="NCBI Taxonomy" id="29760"/>
    <lineage>
        <taxon>Eukaryota</taxon>
        <taxon>Viridiplantae</taxon>
        <taxon>Streptophyta</taxon>
        <taxon>Embryophyta</taxon>
        <taxon>Tracheophyta</taxon>
        <taxon>Spermatophyta</taxon>
        <taxon>Magnoliopsida</taxon>
        <taxon>eudicotyledons</taxon>
        <taxon>Gunneridae</taxon>
        <taxon>Pentapetalae</taxon>
        <taxon>rosids</taxon>
        <taxon>Vitales</taxon>
        <taxon>Vitaceae</taxon>
        <taxon>Viteae</taxon>
        <taxon>Vitis</taxon>
    </lineage>
</organism>